<dbReference type="EMBL" id="JAUEPT010000185">
    <property type="protein sequence ID" value="KAK0429936.1"/>
    <property type="molecule type" value="Genomic_DNA"/>
</dbReference>
<gene>
    <name evidence="2" type="ORF">EV421DRAFT_382348</name>
</gene>
<keyword evidence="3" id="KW-1185">Reference proteome</keyword>
<feature type="region of interest" description="Disordered" evidence="1">
    <location>
        <begin position="94"/>
        <end position="119"/>
    </location>
</feature>
<feature type="region of interest" description="Disordered" evidence="1">
    <location>
        <begin position="56"/>
        <end position="77"/>
    </location>
</feature>
<organism evidence="2 3">
    <name type="scientific">Armillaria borealis</name>
    <dbReference type="NCBI Taxonomy" id="47425"/>
    <lineage>
        <taxon>Eukaryota</taxon>
        <taxon>Fungi</taxon>
        <taxon>Dikarya</taxon>
        <taxon>Basidiomycota</taxon>
        <taxon>Agaricomycotina</taxon>
        <taxon>Agaricomycetes</taxon>
        <taxon>Agaricomycetidae</taxon>
        <taxon>Agaricales</taxon>
        <taxon>Marasmiineae</taxon>
        <taxon>Physalacriaceae</taxon>
        <taxon>Armillaria</taxon>
    </lineage>
</organism>
<feature type="region of interest" description="Disordered" evidence="1">
    <location>
        <begin position="159"/>
        <end position="179"/>
    </location>
</feature>
<evidence type="ECO:0000313" key="2">
    <source>
        <dbReference type="EMBL" id="KAK0429936.1"/>
    </source>
</evidence>
<sequence length="249" mass="28104">MCPCLTHLRDLLYLDKNQQRSCCQRHLSMRILHRQGLTMTTLPLWTFLGNLHCPNEGHERRESSDSTPDTSPLETPDGMLVYLPLLMPNIAPSVMNPGMKRKEPDTEPPTRLKSPSPVMWTSSPDIPDLFLVSPKTLPSYNPPVSFLSSASLTIRSQLFSSHSHSHSPPSPPPTMSKSLPEMKFERNLNSVQQQRKMTLDDGKKEREKMKVGAIKREEEVLLRIASLLIPVPRAPRAMTIPGALWTPKE</sequence>
<dbReference type="Proteomes" id="UP001175226">
    <property type="component" value="Unassembled WGS sequence"/>
</dbReference>
<evidence type="ECO:0000256" key="1">
    <source>
        <dbReference type="SAM" id="MobiDB-lite"/>
    </source>
</evidence>
<name>A0AA39IT00_9AGAR</name>
<proteinExistence type="predicted"/>
<dbReference type="AlphaFoldDB" id="A0AA39IT00"/>
<comment type="caution">
    <text evidence="2">The sequence shown here is derived from an EMBL/GenBank/DDBJ whole genome shotgun (WGS) entry which is preliminary data.</text>
</comment>
<reference evidence="2" key="1">
    <citation type="submission" date="2023-06" db="EMBL/GenBank/DDBJ databases">
        <authorList>
            <consortium name="Lawrence Berkeley National Laboratory"/>
            <person name="Ahrendt S."/>
            <person name="Sahu N."/>
            <person name="Indic B."/>
            <person name="Wong-Bajracharya J."/>
            <person name="Merenyi Z."/>
            <person name="Ke H.-M."/>
            <person name="Monk M."/>
            <person name="Kocsube S."/>
            <person name="Drula E."/>
            <person name="Lipzen A."/>
            <person name="Balint B."/>
            <person name="Henrissat B."/>
            <person name="Andreopoulos B."/>
            <person name="Martin F.M."/>
            <person name="Harder C.B."/>
            <person name="Rigling D."/>
            <person name="Ford K.L."/>
            <person name="Foster G.D."/>
            <person name="Pangilinan J."/>
            <person name="Papanicolaou A."/>
            <person name="Barry K."/>
            <person name="LaButti K."/>
            <person name="Viragh M."/>
            <person name="Koriabine M."/>
            <person name="Yan M."/>
            <person name="Riley R."/>
            <person name="Champramary S."/>
            <person name="Plett K.L."/>
            <person name="Tsai I.J."/>
            <person name="Slot J."/>
            <person name="Sipos G."/>
            <person name="Plett J."/>
            <person name="Nagy L.G."/>
            <person name="Grigoriev I.V."/>
        </authorList>
    </citation>
    <scope>NUCLEOTIDE SEQUENCE</scope>
    <source>
        <strain evidence="2">FPL87.14</strain>
    </source>
</reference>
<protein>
    <submittedName>
        <fullName evidence="2">Uncharacterized protein</fullName>
    </submittedName>
</protein>
<evidence type="ECO:0000313" key="3">
    <source>
        <dbReference type="Proteomes" id="UP001175226"/>
    </source>
</evidence>
<feature type="compositionally biased region" description="Basic and acidic residues" evidence="1">
    <location>
        <begin position="100"/>
        <end position="110"/>
    </location>
</feature>
<accession>A0AA39IT00</accession>